<dbReference type="SUPFAM" id="SSF141371">
    <property type="entry name" value="PilZ domain-like"/>
    <property type="match status" value="1"/>
</dbReference>
<evidence type="ECO:0000313" key="2">
    <source>
        <dbReference type="EMBL" id="GAA0366341.1"/>
    </source>
</evidence>
<evidence type="ECO:0000313" key="3">
    <source>
        <dbReference type="Proteomes" id="UP001501757"/>
    </source>
</evidence>
<dbReference type="InterPro" id="IPR009875">
    <property type="entry name" value="PilZ_domain"/>
</dbReference>
<sequence length="145" mass="16311">MYFMCICDYAYTNMVRPNTMTTENRRKFTRIVFSAPCELRQGQRKWQCGLVDISLKGVLITCPHDFSADQKESVLLVVSLPGMASSIMLDGQIMHADDNQVGIKINMIDIDSASNLRRLIELNVGDDSLLKRELEALASPDEGDH</sequence>
<dbReference type="InterPro" id="IPR027021">
    <property type="entry name" value="C-di-GMP_BP_PA4608"/>
</dbReference>
<gene>
    <name evidence="2" type="ORF">GCM10009092_33350</name>
</gene>
<dbReference type="Gene3D" id="2.40.10.220">
    <property type="entry name" value="predicted glycosyltransferase like domains"/>
    <property type="match status" value="1"/>
</dbReference>
<dbReference type="Proteomes" id="UP001501757">
    <property type="component" value="Unassembled WGS sequence"/>
</dbReference>
<protein>
    <submittedName>
        <fullName evidence="2">PilZ domain-containing protein</fullName>
    </submittedName>
</protein>
<reference evidence="3" key="1">
    <citation type="journal article" date="2019" name="Int. J. Syst. Evol. Microbiol.">
        <title>The Global Catalogue of Microorganisms (GCM) 10K type strain sequencing project: providing services to taxonomists for standard genome sequencing and annotation.</title>
        <authorList>
            <consortium name="The Broad Institute Genomics Platform"/>
            <consortium name="The Broad Institute Genome Sequencing Center for Infectious Disease"/>
            <person name="Wu L."/>
            <person name="Ma J."/>
        </authorList>
    </citation>
    <scope>NUCLEOTIDE SEQUENCE [LARGE SCALE GENOMIC DNA]</scope>
    <source>
        <strain evidence="3">JCM 13378</strain>
    </source>
</reference>
<feature type="domain" description="PilZ" evidence="1">
    <location>
        <begin position="24"/>
        <end position="121"/>
    </location>
</feature>
<keyword evidence="3" id="KW-1185">Reference proteome</keyword>
<organism evidence="2 3">
    <name type="scientific">Bowmanella denitrificans</name>
    <dbReference type="NCBI Taxonomy" id="366582"/>
    <lineage>
        <taxon>Bacteria</taxon>
        <taxon>Pseudomonadati</taxon>
        <taxon>Pseudomonadota</taxon>
        <taxon>Gammaproteobacteria</taxon>
        <taxon>Alteromonadales</taxon>
        <taxon>Alteromonadaceae</taxon>
        <taxon>Bowmanella</taxon>
    </lineage>
</organism>
<dbReference type="Pfam" id="PF07238">
    <property type="entry name" value="PilZ"/>
    <property type="match status" value="1"/>
</dbReference>
<accession>A0ABP3HBA5</accession>
<dbReference type="PIRSF" id="PIRSF028141">
    <property type="entry name" value="C-di-GMP_BP_PA4608"/>
    <property type="match status" value="1"/>
</dbReference>
<dbReference type="EMBL" id="BAAAEI010000021">
    <property type="protein sequence ID" value="GAA0366341.1"/>
    <property type="molecule type" value="Genomic_DNA"/>
</dbReference>
<name>A0ABP3HBA5_9ALTE</name>
<comment type="caution">
    <text evidence="2">The sequence shown here is derived from an EMBL/GenBank/DDBJ whole genome shotgun (WGS) entry which is preliminary data.</text>
</comment>
<evidence type="ECO:0000259" key="1">
    <source>
        <dbReference type="Pfam" id="PF07238"/>
    </source>
</evidence>
<proteinExistence type="predicted"/>